<organism evidence="2 3">
    <name type="scientific">Cephalotrichum gorgonifer</name>
    <dbReference type="NCBI Taxonomy" id="2041049"/>
    <lineage>
        <taxon>Eukaryota</taxon>
        <taxon>Fungi</taxon>
        <taxon>Dikarya</taxon>
        <taxon>Ascomycota</taxon>
        <taxon>Pezizomycotina</taxon>
        <taxon>Sordariomycetes</taxon>
        <taxon>Hypocreomycetidae</taxon>
        <taxon>Microascales</taxon>
        <taxon>Microascaceae</taxon>
        <taxon>Cephalotrichum</taxon>
    </lineage>
</organism>
<dbReference type="EMBL" id="ONZQ02000001">
    <property type="protein sequence ID" value="SPN96613.1"/>
    <property type="molecule type" value="Genomic_DNA"/>
</dbReference>
<feature type="compositionally biased region" description="Polar residues" evidence="1">
    <location>
        <begin position="1"/>
        <end position="17"/>
    </location>
</feature>
<feature type="compositionally biased region" description="Basic residues" evidence="1">
    <location>
        <begin position="105"/>
        <end position="118"/>
    </location>
</feature>
<keyword evidence="3" id="KW-1185">Reference proteome</keyword>
<name>A0AAE8MND3_9PEZI</name>
<gene>
    <name evidence="2" type="ORF">DNG_00134</name>
</gene>
<accession>A0AAE8MND3</accession>
<dbReference type="AlphaFoldDB" id="A0AAE8MND3"/>
<feature type="region of interest" description="Disordered" evidence="1">
    <location>
        <begin position="77"/>
        <end position="118"/>
    </location>
</feature>
<comment type="caution">
    <text evidence="2">The sequence shown here is derived from an EMBL/GenBank/DDBJ whole genome shotgun (WGS) entry which is preliminary data.</text>
</comment>
<sequence length="118" mass="12532">MPSLTSKNASVGSSSKQKVTKPPAGTVCSGRAKKETTTFAFGSPWHEHDGHGHPPEQLISRDRSEPMIRWLDEPVAQGPYNAIGGPGGWGRQKSNDGETVGAGAGKKRSGHKSKTKKQ</sequence>
<protein>
    <submittedName>
        <fullName evidence="2">Uncharacterized protein</fullName>
    </submittedName>
</protein>
<feature type="region of interest" description="Disordered" evidence="1">
    <location>
        <begin position="1"/>
        <end position="33"/>
    </location>
</feature>
<dbReference type="Proteomes" id="UP001187682">
    <property type="component" value="Unassembled WGS sequence"/>
</dbReference>
<proteinExistence type="predicted"/>
<evidence type="ECO:0000256" key="1">
    <source>
        <dbReference type="SAM" id="MobiDB-lite"/>
    </source>
</evidence>
<reference evidence="2" key="1">
    <citation type="submission" date="2018-03" db="EMBL/GenBank/DDBJ databases">
        <authorList>
            <person name="Guldener U."/>
        </authorList>
    </citation>
    <scope>NUCLEOTIDE SEQUENCE</scope>
</reference>
<evidence type="ECO:0000313" key="3">
    <source>
        <dbReference type="Proteomes" id="UP001187682"/>
    </source>
</evidence>
<evidence type="ECO:0000313" key="2">
    <source>
        <dbReference type="EMBL" id="SPN96613.1"/>
    </source>
</evidence>